<organism evidence="1 2">
    <name type="scientific">Prorocentrum cordatum</name>
    <dbReference type="NCBI Taxonomy" id="2364126"/>
    <lineage>
        <taxon>Eukaryota</taxon>
        <taxon>Sar</taxon>
        <taxon>Alveolata</taxon>
        <taxon>Dinophyceae</taxon>
        <taxon>Prorocentrales</taxon>
        <taxon>Prorocentraceae</taxon>
        <taxon>Prorocentrum</taxon>
    </lineage>
</organism>
<evidence type="ECO:0000313" key="1">
    <source>
        <dbReference type="EMBL" id="CAK0808327.1"/>
    </source>
</evidence>
<gene>
    <name evidence="1" type="ORF">PCOR1329_LOCUS13961</name>
</gene>
<sequence>MTQATGYGNAPWTANAEDDMEKEYEAIRKQRDSMWLQAVSCLVPAWGVTGRSPLVATGISGVDHCSYLQVQSIAAPQSPASPYVDLTEDSPQQLEAMLMRAMPDHYDD</sequence>
<proteinExistence type="predicted"/>
<reference evidence="1" key="1">
    <citation type="submission" date="2023-10" db="EMBL/GenBank/DDBJ databases">
        <authorList>
            <person name="Chen Y."/>
            <person name="Shah S."/>
            <person name="Dougan E. K."/>
            <person name="Thang M."/>
            <person name="Chan C."/>
        </authorList>
    </citation>
    <scope>NUCLEOTIDE SEQUENCE [LARGE SCALE GENOMIC DNA]</scope>
</reference>
<accession>A0ABN9QX45</accession>
<comment type="caution">
    <text evidence="1">The sequence shown here is derived from an EMBL/GenBank/DDBJ whole genome shotgun (WGS) entry which is preliminary data.</text>
</comment>
<keyword evidence="2" id="KW-1185">Reference proteome</keyword>
<dbReference type="EMBL" id="CAUYUJ010004142">
    <property type="protein sequence ID" value="CAK0808327.1"/>
    <property type="molecule type" value="Genomic_DNA"/>
</dbReference>
<dbReference type="Proteomes" id="UP001189429">
    <property type="component" value="Unassembled WGS sequence"/>
</dbReference>
<name>A0ABN9QX45_9DINO</name>
<protein>
    <submittedName>
        <fullName evidence="1">Uncharacterized protein</fullName>
    </submittedName>
</protein>
<evidence type="ECO:0000313" key="2">
    <source>
        <dbReference type="Proteomes" id="UP001189429"/>
    </source>
</evidence>